<evidence type="ECO:0000256" key="9">
    <source>
        <dbReference type="SAM" id="Coils"/>
    </source>
</evidence>
<keyword evidence="6" id="KW-0963">Cytoplasm</keyword>
<feature type="coiled-coil region" evidence="9">
    <location>
        <begin position="364"/>
        <end position="429"/>
    </location>
</feature>
<dbReference type="InterPro" id="IPR027417">
    <property type="entry name" value="P-loop_NTPase"/>
</dbReference>
<keyword evidence="3 8" id="KW-0067">ATP-binding</keyword>
<comment type="similarity">
    <text evidence="7 8">Belongs to the TRAFAC class myosin-kinesin ATPase superfamily. Kinesin family.</text>
</comment>
<reference evidence="12 13" key="2">
    <citation type="submission" date="2018-11" db="EMBL/GenBank/DDBJ databases">
        <authorList>
            <consortium name="Pathogen Informatics"/>
        </authorList>
    </citation>
    <scope>NUCLEOTIDE SEQUENCE [LARGE SCALE GENOMIC DNA]</scope>
</reference>
<dbReference type="PROSITE" id="PS00411">
    <property type="entry name" value="KINESIN_MOTOR_1"/>
    <property type="match status" value="1"/>
</dbReference>
<evidence type="ECO:0000256" key="6">
    <source>
        <dbReference type="ARBA" id="ARBA00023212"/>
    </source>
</evidence>
<evidence type="ECO:0000256" key="2">
    <source>
        <dbReference type="ARBA" id="ARBA00022741"/>
    </source>
</evidence>
<dbReference type="GO" id="GO:0008017">
    <property type="term" value="F:microtubule binding"/>
    <property type="evidence" value="ECO:0007669"/>
    <property type="project" value="InterPro"/>
</dbReference>
<feature type="domain" description="Kinesin motor" evidence="11">
    <location>
        <begin position="1"/>
        <end position="155"/>
    </location>
</feature>
<evidence type="ECO:0000256" key="10">
    <source>
        <dbReference type="SAM" id="MobiDB-lite"/>
    </source>
</evidence>
<organism evidence="14">
    <name type="scientific">Soboliphyme baturini</name>
    <dbReference type="NCBI Taxonomy" id="241478"/>
    <lineage>
        <taxon>Eukaryota</taxon>
        <taxon>Metazoa</taxon>
        <taxon>Ecdysozoa</taxon>
        <taxon>Nematoda</taxon>
        <taxon>Enoplea</taxon>
        <taxon>Dorylaimia</taxon>
        <taxon>Dioctophymatida</taxon>
        <taxon>Dioctophymatoidea</taxon>
        <taxon>Soboliphymatidae</taxon>
        <taxon>Soboliphyme</taxon>
    </lineage>
</organism>
<dbReference type="SMART" id="SM00129">
    <property type="entry name" value="KISc"/>
    <property type="match status" value="1"/>
</dbReference>
<dbReference type="GO" id="GO:0005874">
    <property type="term" value="C:microtubule"/>
    <property type="evidence" value="ECO:0007669"/>
    <property type="project" value="UniProtKB-KW"/>
</dbReference>
<evidence type="ECO:0000313" key="13">
    <source>
        <dbReference type="Proteomes" id="UP000270296"/>
    </source>
</evidence>
<dbReference type="GO" id="GO:0005524">
    <property type="term" value="F:ATP binding"/>
    <property type="evidence" value="ECO:0007669"/>
    <property type="project" value="UniProtKB-KW"/>
</dbReference>
<reference evidence="14" key="1">
    <citation type="submission" date="2016-06" db="UniProtKB">
        <authorList>
            <consortium name="WormBaseParasite"/>
        </authorList>
    </citation>
    <scope>IDENTIFICATION</scope>
</reference>
<name>A0A183J2D6_9BILA</name>
<dbReference type="InterPro" id="IPR001752">
    <property type="entry name" value="Kinesin_motor_dom"/>
</dbReference>
<accession>A0A183J2D6</accession>
<keyword evidence="4 9" id="KW-0175">Coiled coil</keyword>
<evidence type="ECO:0000256" key="7">
    <source>
        <dbReference type="PROSITE-ProRule" id="PRU00283"/>
    </source>
</evidence>
<keyword evidence="5 8" id="KW-0505">Motor protein</keyword>
<protein>
    <recommendedName>
        <fullName evidence="8">Kinesin-like protein</fullName>
    </recommendedName>
</protein>
<dbReference type="Gene3D" id="3.40.850.10">
    <property type="entry name" value="Kinesin motor domain"/>
    <property type="match status" value="2"/>
</dbReference>
<dbReference type="PANTHER" id="PTHR47968:SF75">
    <property type="entry name" value="CENTROMERE-ASSOCIATED PROTEIN E"/>
    <property type="match status" value="1"/>
</dbReference>
<feature type="compositionally biased region" description="Acidic residues" evidence="10">
    <location>
        <begin position="283"/>
        <end position="294"/>
    </location>
</feature>
<dbReference type="PRINTS" id="PR00380">
    <property type="entry name" value="KINESINHEAVY"/>
</dbReference>
<dbReference type="InterPro" id="IPR027640">
    <property type="entry name" value="Kinesin-like_fam"/>
</dbReference>
<dbReference type="Proteomes" id="UP000270296">
    <property type="component" value="Unassembled WGS sequence"/>
</dbReference>
<keyword evidence="6" id="KW-0206">Cytoskeleton</keyword>
<keyword evidence="2 8" id="KW-0547">Nucleotide-binding</keyword>
<evidence type="ECO:0000313" key="14">
    <source>
        <dbReference type="WBParaSite" id="SBAD_0001039001-mRNA-1"/>
    </source>
</evidence>
<sequence length="565" mass="63435">MEVYNEEVMDLLSGQTNLKLQENTNGMIFIPGLKEEIASSEEEIFSLLRLGEDDGEGVVVVSQLNIVDLAGSERASQAATTGNRLKEGCSINRSLLTLSRVIRTPFVNYRDSKLTRILQNSLGGNSKTAIICTVTPASIDETESTLRFATRAKDIKNRPVRNEDLTDEALLRRYKKKISEMQSQINKLVESSSLQELQQEKDLLAEQLREKEEKIMDMKRLICISSRLTASPLAKDLSKELRNRRETWCPGIRSPPSVLFSSRLTISRCGMKRKMPLAVCTENSEEEPDGSQEEVDPKINAVNDLDEEEPDRSTATTSGGSEDPRSVTSDDVVSLRSAKVATHLLENWDYQRIFKMPVSYPAGLGKLINDLEREKAEKQALITECADANATCEKLFLEQAVLQTRLTKLLAVEATNDQLSQEVRQLLMQQSNGQKLCSDWLVQLDTSWKDREEGLLAKLLDVSDRITRFEQIVNKLKVNLSQRMAESREIGAVNLYNLSLMLNISDDLHSKAADSPKVCSDAAQQTDENFTTKQTLHVTADVSLQTEAELSSPPVFHEVRRCHRQ</sequence>
<dbReference type="SUPFAM" id="SSF52540">
    <property type="entry name" value="P-loop containing nucleoside triphosphate hydrolases"/>
    <property type="match status" value="1"/>
</dbReference>
<evidence type="ECO:0000313" key="12">
    <source>
        <dbReference type="EMBL" id="VDP28350.1"/>
    </source>
</evidence>
<keyword evidence="13" id="KW-1185">Reference proteome</keyword>
<dbReference type="GO" id="GO:0007018">
    <property type="term" value="P:microtubule-based movement"/>
    <property type="evidence" value="ECO:0007669"/>
    <property type="project" value="InterPro"/>
</dbReference>
<dbReference type="InterPro" id="IPR036961">
    <property type="entry name" value="Kinesin_motor_dom_sf"/>
</dbReference>
<gene>
    <name evidence="12" type="ORF">SBAD_LOCUS10034</name>
</gene>
<evidence type="ECO:0000256" key="5">
    <source>
        <dbReference type="ARBA" id="ARBA00023175"/>
    </source>
</evidence>
<dbReference type="PANTHER" id="PTHR47968">
    <property type="entry name" value="CENTROMERE PROTEIN E"/>
    <property type="match status" value="1"/>
</dbReference>
<feature type="compositionally biased region" description="Polar residues" evidence="10">
    <location>
        <begin position="313"/>
        <end position="331"/>
    </location>
</feature>
<evidence type="ECO:0000256" key="8">
    <source>
        <dbReference type="RuleBase" id="RU000394"/>
    </source>
</evidence>
<dbReference type="WBParaSite" id="SBAD_0001039001-mRNA-1">
    <property type="protein sequence ID" value="SBAD_0001039001-mRNA-1"/>
    <property type="gene ID" value="SBAD_0001039001"/>
</dbReference>
<feature type="coiled-coil region" evidence="9">
    <location>
        <begin position="171"/>
        <end position="221"/>
    </location>
</feature>
<dbReference type="OrthoDB" id="21525at2759"/>
<dbReference type="InterPro" id="IPR019821">
    <property type="entry name" value="Kinesin_motor_CS"/>
</dbReference>
<comment type="subcellular location">
    <subcellularLocation>
        <location evidence="1">Cytoplasm</location>
        <location evidence="1">Cytoskeleton</location>
    </subcellularLocation>
</comment>
<evidence type="ECO:0000256" key="3">
    <source>
        <dbReference type="ARBA" id="ARBA00022840"/>
    </source>
</evidence>
<evidence type="ECO:0000256" key="1">
    <source>
        <dbReference type="ARBA" id="ARBA00004245"/>
    </source>
</evidence>
<keyword evidence="8" id="KW-0493">Microtubule</keyword>
<evidence type="ECO:0000256" key="4">
    <source>
        <dbReference type="ARBA" id="ARBA00023054"/>
    </source>
</evidence>
<feature type="region of interest" description="Disordered" evidence="10">
    <location>
        <begin position="280"/>
        <end position="332"/>
    </location>
</feature>
<dbReference type="GO" id="GO:0003777">
    <property type="term" value="F:microtubule motor activity"/>
    <property type="evidence" value="ECO:0007669"/>
    <property type="project" value="InterPro"/>
</dbReference>
<dbReference type="Pfam" id="PF00225">
    <property type="entry name" value="Kinesin"/>
    <property type="match status" value="2"/>
</dbReference>
<evidence type="ECO:0000259" key="11">
    <source>
        <dbReference type="PROSITE" id="PS50067"/>
    </source>
</evidence>
<proteinExistence type="inferred from homology"/>
<dbReference type="EMBL" id="UZAM01013513">
    <property type="protein sequence ID" value="VDP28350.1"/>
    <property type="molecule type" value="Genomic_DNA"/>
</dbReference>
<dbReference type="AlphaFoldDB" id="A0A183J2D6"/>
<dbReference type="PROSITE" id="PS50067">
    <property type="entry name" value="KINESIN_MOTOR_2"/>
    <property type="match status" value="1"/>
</dbReference>
<comment type="caution">
    <text evidence="7">Lacks conserved residue(s) required for the propagation of feature annotation.</text>
</comment>